<evidence type="ECO:0000313" key="1">
    <source>
        <dbReference type="EMBL" id="OAX35456.1"/>
    </source>
</evidence>
<evidence type="ECO:0000313" key="2">
    <source>
        <dbReference type="Proteomes" id="UP000092154"/>
    </source>
</evidence>
<dbReference type="STRING" id="1314800.A0A1B7MS77"/>
<gene>
    <name evidence="1" type="ORF">K503DRAFT_773452</name>
</gene>
<accession>A0A1B7MS77</accession>
<dbReference type="AlphaFoldDB" id="A0A1B7MS77"/>
<reference evidence="1 2" key="1">
    <citation type="submission" date="2016-06" db="EMBL/GenBank/DDBJ databases">
        <title>Comparative genomics of the ectomycorrhizal sister species Rhizopogon vinicolor and Rhizopogon vesiculosus (Basidiomycota: Boletales) reveals a divergence of the mating type B locus.</title>
        <authorList>
            <consortium name="DOE Joint Genome Institute"/>
            <person name="Mujic A.B."/>
            <person name="Kuo A."/>
            <person name="Tritt A."/>
            <person name="Lipzen A."/>
            <person name="Chen C."/>
            <person name="Johnson J."/>
            <person name="Sharma A."/>
            <person name="Barry K."/>
            <person name="Grigoriev I.V."/>
            <person name="Spatafora J.W."/>
        </authorList>
    </citation>
    <scope>NUCLEOTIDE SEQUENCE [LARGE SCALE GENOMIC DNA]</scope>
    <source>
        <strain evidence="1 2">AM-OR11-026</strain>
    </source>
</reference>
<organism evidence="1 2">
    <name type="scientific">Rhizopogon vinicolor AM-OR11-026</name>
    <dbReference type="NCBI Taxonomy" id="1314800"/>
    <lineage>
        <taxon>Eukaryota</taxon>
        <taxon>Fungi</taxon>
        <taxon>Dikarya</taxon>
        <taxon>Basidiomycota</taxon>
        <taxon>Agaricomycotina</taxon>
        <taxon>Agaricomycetes</taxon>
        <taxon>Agaricomycetidae</taxon>
        <taxon>Boletales</taxon>
        <taxon>Suillineae</taxon>
        <taxon>Rhizopogonaceae</taxon>
        <taxon>Rhizopogon</taxon>
    </lineage>
</organism>
<keyword evidence="2" id="KW-1185">Reference proteome</keyword>
<dbReference type="EMBL" id="KV448499">
    <property type="protein sequence ID" value="OAX35456.1"/>
    <property type="molecule type" value="Genomic_DNA"/>
</dbReference>
<dbReference type="InParanoid" id="A0A1B7MS77"/>
<dbReference type="OrthoDB" id="10260614at2759"/>
<dbReference type="Proteomes" id="UP000092154">
    <property type="component" value="Unassembled WGS sequence"/>
</dbReference>
<protein>
    <submittedName>
        <fullName evidence="1">Uncharacterized protein</fullName>
    </submittedName>
</protein>
<sequence length="148" mass="16362">MPVVALVFLTPSSFLVSDGSSNSTSDKLSSPSSNHILRSLTPSLTEVDRIFSHPLEAMLDSQLILNNGAPLVGEGEDYPYGAVKVHNTTDFRLDALDGLIYRIHRFRMCASRITGLTSDILVRYIRFLLAILLRSSHASQELTRENLS</sequence>
<name>A0A1B7MS77_9AGAM</name>
<proteinExistence type="predicted"/>